<accession>X0U4Y9</accession>
<dbReference type="EMBL" id="BARS01004799">
    <property type="protein sequence ID" value="GAF83535.1"/>
    <property type="molecule type" value="Genomic_DNA"/>
</dbReference>
<dbReference type="PANTHER" id="PTHR43761:SF1">
    <property type="entry name" value="D-ISOMER SPECIFIC 2-HYDROXYACID DEHYDROGENASE CATALYTIC DOMAIN-CONTAINING PROTEIN-RELATED"/>
    <property type="match status" value="1"/>
</dbReference>
<dbReference type="GO" id="GO:0016616">
    <property type="term" value="F:oxidoreductase activity, acting on the CH-OH group of donors, NAD or NADP as acceptor"/>
    <property type="evidence" value="ECO:0007669"/>
    <property type="project" value="InterPro"/>
</dbReference>
<dbReference type="Pfam" id="PF00389">
    <property type="entry name" value="2-Hacid_dh"/>
    <property type="match status" value="1"/>
</dbReference>
<feature type="domain" description="D-isomer specific 2-hydroxyacid dehydrogenase catalytic" evidence="4">
    <location>
        <begin position="27"/>
        <end position="325"/>
    </location>
</feature>
<reference evidence="6" key="1">
    <citation type="journal article" date="2014" name="Front. Microbiol.">
        <title>High frequency of phylogenetically diverse reductive dehalogenase-homologous genes in deep subseafloor sedimentary metagenomes.</title>
        <authorList>
            <person name="Kawai M."/>
            <person name="Futagami T."/>
            <person name="Toyoda A."/>
            <person name="Takaki Y."/>
            <person name="Nishi S."/>
            <person name="Hori S."/>
            <person name="Arai W."/>
            <person name="Tsubouchi T."/>
            <person name="Morono Y."/>
            <person name="Uchiyama I."/>
            <person name="Ito T."/>
            <person name="Fujiyama A."/>
            <person name="Inagaki F."/>
            <person name="Takami H."/>
        </authorList>
    </citation>
    <scope>NUCLEOTIDE SEQUENCE</scope>
    <source>
        <strain evidence="6">Expedition CK06-06</strain>
    </source>
</reference>
<feature type="domain" description="D-isomer specific 2-hydroxyacid dehydrogenase NAD-binding" evidence="5">
    <location>
        <begin position="114"/>
        <end position="293"/>
    </location>
</feature>
<dbReference type="PROSITE" id="PS00065">
    <property type="entry name" value="D_2_HYDROXYACID_DH_1"/>
    <property type="match status" value="1"/>
</dbReference>
<dbReference type="GO" id="GO:0003714">
    <property type="term" value="F:transcription corepressor activity"/>
    <property type="evidence" value="ECO:0007669"/>
    <property type="project" value="InterPro"/>
</dbReference>
<proteinExistence type="inferred from homology"/>
<dbReference type="AlphaFoldDB" id="X0U4Y9"/>
<dbReference type="InterPro" id="IPR029753">
    <property type="entry name" value="D-isomer_DH_CS"/>
</dbReference>
<keyword evidence="2" id="KW-0560">Oxidoreductase</keyword>
<evidence type="ECO:0000256" key="3">
    <source>
        <dbReference type="ARBA" id="ARBA00023027"/>
    </source>
</evidence>
<dbReference type="PROSITE" id="PS00670">
    <property type="entry name" value="D_2_HYDROXYACID_DH_2"/>
    <property type="match status" value="1"/>
</dbReference>
<dbReference type="PANTHER" id="PTHR43761">
    <property type="entry name" value="D-ISOMER SPECIFIC 2-HYDROXYACID DEHYDROGENASE FAMILY PROTEIN (AFU_ORTHOLOGUE AFUA_1G13630)"/>
    <property type="match status" value="1"/>
</dbReference>
<dbReference type="InterPro" id="IPR029752">
    <property type="entry name" value="D-isomer_DH_CS1"/>
</dbReference>
<protein>
    <recommendedName>
        <fullName evidence="7">S-adenosyl-L-homocysteine hydrolase NAD binding domain-containing protein</fullName>
    </recommendedName>
</protein>
<evidence type="ECO:0000259" key="4">
    <source>
        <dbReference type="Pfam" id="PF00389"/>
    </source>
</evidence>
<evidence type="ECO:0008006" key="7">
    <source>
        <dbReference type="Google" id="ProtNLM"/>
    </source>
</evidence>
<gene>
    <name evidence="6" type="ORF">S01H1_09385</name>
</gene>
<keyword evidence="3" id="KW-0520">NAD</keyword>
<dbReference type="Gene3D" id="3.40.50.720">
    <property type="entry name" value="NAD(P)-binding Rossmann-like Domain"/>
    <property type="match status" value="2"/>
</dbReference>
<evidence type="ECO:0000256" key="2">
    <source>
        <dbReference type="ARBA" id="ARBA00023002"/>
    </source>
</evidence>
<dbReference type="Pfam" id="PF02826">
    <property type="entry name" value="2-Hacid_dh_C"/>
    <property type="match status" value="1"/>
</dbReference>
<name>X0U4Y9_9ZZZZ</name>
<dbReference type="SUPFAM" id="SSF51735">
    <property type="entry name" value="NAD(P)-binding Rossmann-fold domains"/>
    <property type="match status" value="1"/>
</dbReference>
<dbReference type="InterPro" id="IPR036291">
    <property type="entry name" value="NAD(P)-bd_dom_sf"/>
</dbReference>
<dbReference type="FunFam" id="3.40.50.720:FF:000203">
    <property type="entry name" value="D-3-phosphoglycerate dehydrogenase (SerA)"/>
    <property type="match status" value="1"/>
</dbReference>
<organism evidence="6">
    <name type="scientific">marine sediment metagenome</name>
    <dbReference type="NCBI Taxonomy" id="412755"/>
    <lineage>
        <taxon>unclassified sequences</taxon>
        <taxon>metagenomes</taxon>
        <taxon>ecological metagenomes</taxon>
    </lineage>
</organism>
<comment type="similarity">
    <text evidence="1">Belongs to the D-isomer specific 2-hydroxyacid dehydrogenase family.</text>
</comment>
<dbReference type="InterPro" id="IPR050418">
    <property type="entry name" value="D-iso_2-hydroxyacid_DH_PdxB"/>
</dbReference>
<dbReference type="InterPro" id="IPR006140">
    <property type="entry name" value="D-isomer_DH_NAD-bd"/>
</dbReference>
<dbReference type="CDD" id="cd05299">
    <property type="entry name" value="CtBP_dh"/>
    <property type="match status" value="1"/>
</dbReference>
<dbReference type="InterPro" id="IPR043322">
    <property type="entry name" value="CtBP"/>
</dbReference>
<comment type="caution">
    <text evidence="6">The sequence shown here is derived from an EMBL/GenBank/DDBJ whole genome shotgun (WGS) entry which is preliminary data.</text>
</comment>
<evidence type="ECO:0000313" key="6">
    <source>
        <dbReference type="EMBL" id="GAF83535.1"/>
    </source>
</evidence>
<dbReference type="InterPro" id="IPR006139">
    <property type="entry name" value="D-isomer_2_OHA_DH_cat_dom"/>
</dbReference>
<evidence type="ECO:0000256" key="1">
    <source>
        <dbReference type="ARBA" id="ARBA00005854"/>
    </source>
</evidence>
<dbReference type="SUPFAM" id="SSF52283">
    <property type="entry name" value="Formate/glycerate dehydrogenase catalytic domain-like"/>
    <property type="match status" value="1"/>
</dbReference>
<dbReference type="GO" id="GO:0051287">
    <property type="term" value="F:NAD binding"/>
    <property type="evidence" value="ECO:0007669"/>
    <property type="project" value="InterPro"/>
</dbReference>
<sequence length="340" mass="38228">MGDGKVFKVADYIEADLDWEAERCRELGAEFSCYKLDNEPDEVLIEHLRDAAFIVVNMAKINRAVMGGLARAKVIVRHGAGFDNLDLKAATENGILCAYQPNAWSEEVAEHAVMLMLAVDRNLRRQSAALERSLTVGKWVFDRLQPYNALRSKTLGIVGCGNIGSHVLRKMNGFGMRILTCDPYLTTERWAELDMEHTPLEELLRQSDIVTIHVPVTDETRGLIDGDRMRLMKPSAVLVNTARGPLVDVDELAAALREGRLAGAGIDVYDPEPPDASYALLNMDNAILTPHLAWYSEQGLWDIRRWIMDDFESFLDSGLPKHVLNREVLENPRLRMTVRT</sequence>
<evidence type="ECO:0000259" key="5">
    <source>
        <dbReference type="Pfam" id="PF02826"/>
    </source>
</evidence>
<dbReference type="PROSITE" id="PS00671">
    <property type="entry name" value="D_2_HYDROXYACID_DH_3"/>
    <property type="match status" value="1"/>
</dbReference>